<accession>A0ABQ9IBM0</accession>
<gene>
    <name evidence="1" type="ORF">PR048_006653</name>
</gene>
<proteinExistence type="predicted"/>
<protein>
    <submittedName>
        <fullName evidence="1">Uncharacterized protein</fullName>
    </submittedName>
</protein>
<dbReference type="Proteomes" id="UP001159363">
    <property type="component" value="Chromosome 2"/>
</dbReference>
<dbReference type="EMBL" id="JARBHB010000002">
    <property type="protein sequence ID" value="KAJ8894043.1"/>
    <property type="molecule type" value="Genomic_DNA"/>
</dbReference>
<evidence type="ECO:0000313" key="1">
    <source>
        <dbReference type="EMBL" id="KAJ8894043.1"/>
    </source>
</evidence>
<reference evidence="1 2" key="1">
    <citation type="submission" date="2023-02" db="EMBL/GenBank/DDBJ databases">
        <title>LHISI_Scaffold_Assembly.</title>
        <authorList>
            <person name="Stuart O.P."/>
            <person name="Cleave R."/>
            <person name="Magrath M.J.L."/>
            <person name="Mikheyev A.S."/>
        </authorList>
    </citation>
    <scope>NUCLEOTIDE SEQUENCE [LARGE SCALE GENOMIC DNA]</scope>
    <source>
        <strain evidence="1">Daus_M_001</strain>
        <tissue evidence="1">Leg muscle</tissue>
    </source>
</reference>
<name>A0ABQ9IBM0_9NEOP</name>
<evidence type="ECO:0000313" key="2">
    <source>
        <dbReference type="Proteomes" id="UP001159363"/>
    </source>
</evidence>
<comment type="caution">
    <text evidence="1">The sequence shown here is derived from an EMBL/GenBank/DDBJ whole genome shotgun (WGS) entry which is preliminary data.</text>
</comment>
<keyword evidence="2" id="KW-1185">Reference proteome</keyword>
<sequence length="140" mass="15324">MQQPDIQRTPTAYGNKMAALASDLSGRNLPISLVTERLARSPPTRANPVQAPAGSPDFRKWESCRMMPLVGGFSHKSPVSPTPSFRRCSIFTSITLIGSQELAVKSRRNLFILNNGSQGTNNVQCLREAKSFSQTVYLLG</sequence>
<organism evidence="1 2">
    <name type="scientific">Dryococelus australis</name>
    <dbReference type="NCBI Taxonomy" id="614101"/>
    <lineage>
        <taxon>Eukaryota</taxon>
        <taxon>Metazoa</taxon>
        <taxon>Ecdysozoa</taxon>
        <taxon>Arthropoda</taxon>
        <taxon>Hexapoda</taxon>
        <taxon>Insecta</taxon>
        <taxon>Pterygota</taxon>
        <taxon>Neoptera</taxon>
        <taxon>Polyneoptera</taxon>
        <taxon>Phasmatodea</taxon>
        <taxon>Verophasmatodea</taxon>
        <taxon>Anareolatae</taxon>
        <taxon>Phasmatidae</taxon>
        <taxon>Eurycanthinae</taxon>
        <taxon>Dryococelus</taxon>
    </lineage>
</organism>